<feature type="domain" description="HIT" evidence="3">
    <location>
        <begin position="4"/>
        <end position="111"/>
    </location>
</feature>
<sequence>MDCLFCKIIAGEIPCTKVYEDDTVLAFLDIHPVNIGHTLVIPKSHHVNLYDTEDATLAHMMTVTKKLSIAIKKAVGADGINIAMNNESPAEQMIFHTHIQIVPRFLGDGYVCWRGPRDYNEGEADEVAQKIKDSL</sequence>
<accession>A0A837I9W6</accession>
<evidence type="ECO:0000256" key="1">
    <source>
        <dbReference type="PIRSR" id="PIRSR601310-1"/>
    </source>
</evidence>
<dbReference type="EMBL" id="LCHP01000004">
    <property type="protein sequence ID" value="KKT36883.1"/>
    <property type="molecule type" value="Genomic_DNA"/>
</dbReference>
<evidence type="ECO:0000256" key="2">
    <source>
        <dbReference type="PROSITE-ProRule" id="PRU00464"/>
    </source>
</evidence>
<protein>
    <submittedName>
        <fullName evidence="4">Histidine triad (HIT) protein</fullName>
    </submittedName>
</protein>
<dbReference type="GO" id="GO:0003824">
    <property type="term" value="F:catalytic activity"/>
    <property type="evidence" value="ECO:0007669"/>
    <property type="project" value="InterPro"/>
</dbReference>
<dbReference type="Proteomes" id="UP000033815">
    <property type="component" value="Unassembled WGS sequence"/>
</dbReference>
<dbReference type="PROSITE" id="PS51084">
    <property type="entry name" value="HIT_2"/>
    <property type="match status" value="1"/>
</dbReference>
<name>A0A837I9W6_9BACT</name>
<dbReference type="PRINTS" id="PR00332">
    <property type="entry name" value="HISTRIAD"/>
</dbReference>
<evidence type="ECO:0000313" key="4">
    <source>
        <dbReference type="EMBL" id="KKT36883.1"/>
    </source>
</evidence>
<dbReference type="InterPro" id="IPR011146">
    <property type="entry name" value="HIT-like"/>
</dbReference>
<dbReference type="CDD" id="cd01277">
    <property type="entry name" value="HINT_subgroup"/>
    <property type="match status" value="1"/>
</dbReference>
<evidence type="ECO:0000313" key="5">
    <source>
        <dbReference type="Proteomes" id="UP000033815"/>
    </source>
</evidence>
<dbReference type="PANTHER" id="PTHR46648:SF1">
    <property type="entry name" value="ADENOSINE 5'-MONOPHOSPHORAMIDASE HNT1"/>
    <property type="match status" value="1"/>
</dbReference>
<organism evidence="4 5">
    <name type="scientific">Candidatus Nomurabacteria bacterium GW2011_GWB1_44_12</name>
    <dbReference type="NCBI Taxonomy" id="1618748"/>
    <lineage>
        <taxon>Bacteria</taxon>
        <taxon>Candidatus Nomuraibacteriota</taxon>
    </lineage>
</organism>
<dbReference type="Gene3D" id="3.30.428.10">
    <property type="entry name" value="HIT-like"/>
    <property type="match status" value="1"/>
</dbReference>
<reference evidence="4 5" key="1">
    <citation type="journal article" date="2015" name="Nature">
        <title>rRNA introns, odd ribosomes, and small enigmatic genomes across a large radiation of phyla.</title>
        <authorList>
            <person name="Brown C.T."/>
            <person name="Hug L.A."/>
            <person name="Thomas B.C."/>
            <person name="Sharon I."/>
            <person name="Castelle C.J."/>
            <person name="Singh A."/>
            <person name="Wilkins M.J."/>
            <person name="Williams K.H."/>
            <person name="Banfield J.F."/>
        </authorList>
    </citation>
    <scope>NUCLEOTIDE SEQUENCE [LARGE SCALE GENOMIC DNA]</scope>
</reference>
<comment type="caution">
    <text evidence="2">Lacks conserved residue(s) required for the propagation of feature annotation.</text>
</comment>
<comment type="caution">
    <text evidence="4">The sequence shown here is derived from an EMBL/GenBank/DDBJ whole genome shotgun (WGS) entry which is preliminary data.</text>
</comment>
<proteinExistence type="predicted"/>
<dbReference type="Pfam" id="PF01230">
    <property type="entry name" value="HIT"/>
    <property type="match status" value="1"/>
</dbReference>
<dbReference type="GO" id="GO:0009117">
    <property type="term" value="P:nucleotide metabolic process"/>
    <property type="evidence" value="ECO:0007669"/>
    <property type="project" value="TreeGrafter"/>
</dbReference>
<feature type="active site" description="Tele-AMP-histidine intermediate" evidence="1">
    <location>
        <position position="98"/>
    </location>
</feature>
<dbReference type="PANTHER" id="PTHR46648">
    <property type="entry name" value="HIT FAMILY PROTEIN 1"/>
    <property type="match status" value="1"/>
</dbReference>
<dbReference type="AlphaFoldDB" id="A0A837I9W6"/>
<dbReference type="InterPro" id="IPR039384">
    <property type="entry name" value="HINT"/>
</dbReference>
<gene>
    <name evidence="4" type="ORF">UW25_C0004G0211</name>
</gene>
<dbReference type="InterPro" id="IPR036265">
    <property type="entry name" value="HIT-like_sf"/>
</dbReference>
<dbReference type="InterPro" id="IPR001310">
    <property type="entry name" value="Histidine_triad_HIT"/>
</dbReference>
<evidence type="ECO:0000259" key="3">
    <source>
        <dbReference type="PROSITE" id="PS51084"/>
    </source>
</evidence>
<dbReference type="SUPFAM" id="SSF54197">
    <property type="entry name" value="HIT-like"/>
    <property type="match status" value="1"/>
</dbReference>